<keyword evidence="3" id="KW-1185">Reference proteome</keyword>
<keyword evidence="1" id="KW-0732">Signal</keyword>
<protein>
    <submittedName>
        <fullName evidence="2">Uncharacterized protein</fullName>
    </submittedName>
</protein>
<accession>A0A5B7FSW9</accession>
<reference evidence="2 3" key="1">
    <citation type="submission" date="2019-05" db="EMBL/GenBank/DDBJ databases">
        <title>Another draft genome of Portunus trituberculatus and its Hox gene families provides insights of decapod evolution.</title>
        <authorList>
            <person name="Jeong J.-H."/>
            <person name="Song I."/>
            <person name="Kim S."/>
            <person name="Choi T."/>
            <person name="Kim D."/>
            <person name="Ryu S."/>
            <person name="Kim W."/>
        </authorList>
    </citation>
    <scope>NUCLEOTIDE SEQUENCE [LARGE SCALE GENOMIC DNA]</scope>
    <source>
        <tissue evidence="2">Muscle</tissue>
    </source>
</reference>
<name>A0A5B7FSW9_PORTR</name>
<proteinExistence type="predicted"/>
<dbReference type="AlphaFoldDB" id="A0A5B7FSW9"/>
<feature type="signal peptide" evidence="1">
    <location>
        <begin position="1"/>
        <end position="37"/>
    </location>
</feature>
<sequence length="78" mass="8494">MPGSSPTHPLPPSTCGRLCVCVVVVLWVAFLPQSGFSCSGERSAHLTPLTEPQRILLSTVIRVPRSQESQEVYLFLSV</sequence>
<dbReference type="Proteomes" id="UP000324222">
    <property type="component" value="Unassembled WGS sequence"/>
</dbReference>
<gene>
    <name evidence="2" type="ORF">E2C01_042373</name>
</gene>
<comment type="caution">
    <text evidence="2">The sequence shown here is derived from an EMBL/GenBank/DDBJ whole genome shotgun (WGS) entry which is preliminary data.</text>
</comment>
<dbReference type="EMBL" id="VSRR010008365">
    <property type="protein sequence ID" value="MPC48596.1"/>
    <property type="molecule type" value="Genomic_DNA"/>
</dbReference>
<feature type="chain" id="PRO_5022906485" evidence="1">
    <location>
        <begin position="38"/>
        <end position="78"/>
    </location>
</feature>
<evidence type="ECO:0000256" key="1">
    <source>
        <dbReference type="SAM" id="SignalP"/>
    </source>
</evidence>
<evidence type="ECO:0000313" key="3">
    <source>
        <dbReference type="Proteomes" id="UP000324222"/>
    </source>
</evidence>
<evidence type="ECO:0000313" key="2">
    <source>
        <dbReference type="EMBL" id="MPC48596.1"/>
    </source>
</evidence>
<organism evidence="2 3">
    <name type="scientific">Portunus trituberculatus</name>
    <name type="common">Swimming crab</name>
    <name type="synonym">Neptunus trituberculatus</name>
    <dbReference type="NCBI Taxonomy" id="210409"/>
    <lineage>
        <taxon>Eukaryota</taxon>
        <taxon>Metazoa</taxon>
        <taxon>Ecdysozoa</taxon>
        <taxon>Arthropoda</taxon>
        <taxon>Crustacea</taxon>
        <taxon>Multicrustacea</taxon>
        <taxon>Malacostraca</taxon>
        <taxon>Eumalacostraca</taxon>
        <taxon>Eucarida</taxon>
        <taxon>Decapoda</taxon>
        <taxon>Pleocyemata</taxon>
        <taxon>Brachyura</taxon>
        <taxon>Eubrachyura</taxon>
        <taxon>Portunoidea</taxon>
        <taxon>Portunidae</taxon>
        <taxon>Portuninae</taxon>
        <taxon>Portunus</taxon>
    </lineage>
</organism>